<evidence type="ECO:0000313" key="2">
    <source>
        <dbReference type="Proteomes" id="UP000823775"/>
    </source>
</evidence>
<feature type="non-terminal residue" evidence="1">
    <location>
        <position position="78"/>
    </location>
</feature>
<protein>
    <submittedName>
        <fullName evidence="1">Uncharacterized protein</fullName>
    </submittedName>
</protein>
<accession>A0ABS8WFC4</accession>
<dbReference type="Proteomes" id="UP000823775">
    <property type="component" value="Unassembled WGS sequence"/>
</dbReference>
<evidence type="ECO:0000313" key="1">
    <source>
        <dbReference type="EMBL" id="MCE3049500.1"/>
    </source>
</evidence>
<sequence length="78" mass="8918">MPDSEYGNVESSSWSPARNPVQRALKRIGPRCSENIKYIIFGCQRLNTALEFWQLAFLHDSSEVAPAHIVWNLEDLIT</sequence>
<comment type="caution">
    <text evidence="1">The sequence shown here is derived from an EMBL/GenBank/DDBJ whole genome shotgun (WGS) entry which is preliminary data.</text>
</comment>
<organism evidence="1 2">
    <name type="scientific">Datura stramonium</name>
    <name type="common">Jimsonweed</name>
    <name type="synonym">Common thornapple</name>
    <dbReference type="NCBI Taxonomy" id="4076"/>
    <lineage>
        <taxon>Eukaryota</taxon>
        <taxon>Viridiplantae</taxon>
        <taxon>Streptophyta</taxon>
        <taxon>Embryophyta</taxon>
        <taxon>Tracheophyta</taxon>
        <taxon>Spermatophyta</taxon>
        <taxon>Magnoliopsida</taxon>
        <taxon>eudicotyledons</taxon>
        <taxon>Gunneridae</taxon>
        <taxon>Pentapetalae</taxon>
        <taxon>asterids</taxon>
        <taxon>lamiids</taxon>
        <taxon>Solanales</taxon>
        <taxon>Solanaceae</taxon>
        <taxon>Solanoideae</taxon>
        <taxon>Datureae</taxon>
        <taxon>Datura</taxon>
    </lineage>
</organism>
<reference evidence="1 2" key="1">
    <citation type="journal article" date="2021" name="BMC Genomics">
        <title>Datura genome reveals duplications of psychoactive alkaloid biosynthetic genes and high mutation rate following tissue culture.</title>
        <authorList>
            <person name="Rajewski A."/>
            <person name="Carter-House D."/>
            <person name="Stajich J."/>
            <person name="Litt A."/>
        </authorList>
    </citation>
    <scope>NUCLEOTIDE SEQUENCE [LARGE SCALE GENOMIC DNA]</scope>
    <source>
        <strain evidence="1">AR-01</strain>
    </source>
</reference>
<proteinExistence type="predicted"/>
<name>A0ABS8WFC4_DATST</name>
<gene>
    <name evidence="1" type="ORF">HAX54_045036</name>
</gene>
<keyword evidence="2" id="KW-1185">Reference proteome</keyword>
<dbReference type="EMBL" id="JACEIK010006940">
    <property type="protein sequence ID" value="MCE3049500.1"/>
    <property type="molecule type" value="Genomic_DNA"/>
</dbReference>